<organism evidence="9 10">
    <name type="scientific">Gemmata algarum</name>
    <dbReference type="NCBI Taxonomy" id="2975278"/>
    <lineage>
        <taxon>Bacteria</taxon>
        <taxon>Pseudomonadati</taxon>
        <taxon>Planctomycetota</taxon>
        <taxon>Planctomycetia</taxon>
        <taxon>Gemmatales</taxon>
        <taxon>Gemmataceae</taxon>
        <taxon>Gemmata</taxon>
    </lineage>
</organism>
<evidence type="ECO:0000259" key="8">
    <source>
        <dbReference type="PROSITE" id="PS50885"/>
    </source>
</evidence>
<dbReference type="InterPro" id="IPR003660">
    <property type="entry name" value="HAMP_dom"/>
</dbReference>
<dbReference type="SMART" id="SM00086">
    <property type="entry name" value="PAC"/>
    <property type="match status" value="1"/>
</dbReference>
<dbReference type="PROSITE" id="PS50192">
    <property type="entry name" value="T_SNARE"/>
    <property type="match status" value="1"/>
</dbReference>
<dbReference type="InterPro" id="IPR013655">
    <property type="entry name" value="PAS_fold_3"/>
</dbReference>
<evidence type="ECO:0000313" key="10">
    <source>
        <dbReference type="Proteomes" id="UP001272242"/>
    </source>
</evidence>
<dbReference type="PROSITE" id="PS50885">
    <property type="entry name" value="HAMP"/>
    <property type="match status" value="1"/>
</dbReference>
<dbReference type="InterPro" id="IPR000727">
    <property type="entry name" value="T_SNARE_dom"/>
</dbReference>
<feature type="domain" description="PAC" evidence="6">
    <location>
        <begin position="210"/>
        <end position="262"/>
    </location>
</feature>
<comment type="similarity">
    <text evidence="2">Belongs to the methyl-accepting chemotaxis (MCP) protein family.</text>
</comment>
<feature type="domain" description="T-SNARE coiled-coil homology" evidence="7">
    <location>
        <begin position="467"/>
        <end position="529"/>
    </location>
</feature>
<dbReference type="CDD" id="cd00130">
    <property type="entry name" value="PAS"/>
    <property type="match status" value="1"/>
</dbReference>
<feature type="domain" description="Methyl-accepting transducer" evidence="5">
    <location>
        <begin position="308"/>
        <end position="537"/>
    </location>
</feature>
<reference evidence="10" key="1">
    <citation type="journal article" date="2023" name="Mar. Drugs">
        <title>Gemmata algarum, a Novel Planctomycete Isolated from an Algal Mat, Displays Antimicrobial Activity.</title>
        <authorList>
            <person name="Kumar G."/>
            <person name="Kallscheuer N."/>
            <person name="Kashif M."/>
            <person name="Ahamad S."/>
            <person name="Jagadeeshwari U."/>
            <person name="Pannikurungottu S."/>
            <person name="Haufschild T."/>
            <person name="Kabuu M."/>
            <person name="Sasikala C."/>
            <person name="Jogler C."/>
            <person name="Ramana C."/>
        </authorList>
    </citation>
    <scope>NUCLEOTIDE SEQUENCE [LARGE SCALE GENOMIC DNA]</scope>
    <source>
        <strain evidence="10">JC673</strain>
    </source>
</reference>
<dbReference type="SUPFAM" id="SSF58104">
    <property type="entry name" value="Methyl-accepting chemotaxis protein (MCP) signaling domain"/>
    <property type="match status" value="1"/>
</dbReference>
<keyword evidence="10" id="KW-1185">Reference proteome</keyword>
<dbReference type="SUPFAM" id="SSF55785">
    <property type="entry name" value="PYP-like sensor domain (PAS domain)"/>
    <property type="match status" value="1"/>
</dbReference>
<dbReference type="InterPro" id="IPR004090">
    <property type="entry name" value="Chemotax_Me-accpt_rcpt"/>
</dbReference>
<dbReference type="PANTHER" id="PTHR43531">
    <property type="entry name" value="PROTEIN ICFG"/>
    <property type="match status" value="1"/>
</dbReference>
<dbReference type="Proteomes" id="UP001272242">
    <property type="component" value="Unassembled WGS sequence"/>
</dbReference>
<comment type="caution">
    <text evidence="9">The sequence shown here is derived from an EMBL/GenBank/DDBJ whole genome shotgun (WGS) entry which is preliminary data.</text>
</comment>
<protein>
    <submittedName>
        <fullName evidence="9">Methyl-accepting chemotaxis protein</fullName>
    </submittedName>
</protein>
<evidence type="ECO:0000259" key="6">
    <source>
        <dbReference type="PROSITE" id="PS50113"/>
    </source>
</evidence>
<dbReference type="InterPro" id="IPR035965">
    <property type="entry name" value="PAS-like_dom_sf"/>
</dbReference>
<proteinExistence type="inferred from homology"/>
<dbReference type="PRINTS" id="PR00260">
    <property type="entry name" value="CHEMTRNSDUCR"/>
</dbReference>
<keyword evidence="1" id="KW-0488">Methylation</keyword>
<evidence type="ECO:0000313" key="9">
    <source>
        <dbReference type="EMBL" id="MDY3560755.1"/>
    </source>
</evidence>
<dbReference type="EMBL" id="JAXBLV010000183">
    <property type="protein sequence ID" value="MDY3560755.1"/>
    <property type="molecule type" value="Genomic_DNA"/>
</dbReference>
<dbReference type="Pfam" id="PF08448">
    <property type="entry name" value="PAS_4"/>
    <property type="match status" value="1"/>
</dbReference>
<evidence type="ECO:0000256" key="2">
    <source>
        <dbReference type="ARBA" id="ARBA00029447"/>
    </source>
</evidence>
<dbReference type="InterPro" id="IPR001610">
    <property type="entry name" value="PAC"/>
</dbReference>
<keyword evidence="3" id="KW-0807">Transducer</keyword>
<gene>
    <name evidence="9" type="ORF">R5W23_002001</name>
</gene>
<evidence type="ECO:0000256" key="1">
    <source>
        <dbReference type="ARBA" id="ARBA00022481"/>
    </source>
</evidence>
<sequence length="606" mass="64270">MGFFSRLFGWDRPAPAARGLPAELPRRLLAAVKFNVMFCDPQSVIRYANAATTQTLRRLEQYLSVRADDIVGQSIDVLHPRRAADAGAVGVTRAQLGPETIELRTAPLYDESRGLLGTVVNWEVVTERVALETANADYLGQIAAIRKAMAVIEFKLDGTIVSANDNFLGALGYAAPEIQGRHHRMFVEPACAAGAEYREFWAKLNRGEYVASEFKRLGKGGKEVWIQASYNPILGADGKPYKVIKFATDITDQKRKVGVILGAVSRMADGDFAQTIPPLGTDDLGQVGGAINEAIVSVRSALDGVREVSEQLADASGQLAHASQEISAGAQEQASSLEETASTLQQITSTVRQSADNAQQARQLAGGSKEVAEKGGQVVSGAVGAMGEINGSSKKIADIITTIDEIAFQTNLLALNAAVEAARAGEQGRGFAVVASEVRNLAQRAATAAKEIKALIQDSVKKVDAGTELVNKSGDTLAEIVTSVKRVTDIVTEMAAASREQSAGIEQVNKAVSQMDTVIQQNAGQTEELSATAQALTDQAAQLRDLVARFKLSAPAGHAPSRPARKPAPKPRPAPARAVSRGAGSGRGRARGHERDQPDGEGFTEF</sequence>
<dbReference type="CDD" id="cd11386">
    <property type="entry name" value="MCP_signal"/>
    <property type="match status" value="1"/>
</dbReference>
<dbReference type="InterPro" id="IPR013656">
    <property type="entry name" value="PAS_4"/>
</dbReference>
<dbReference type="PANTHER" id="PTHR43531:SF14">
    <property type="entry name" value="METHYL-ACCEPTING CHEMOTAXIS PROTEIN I-RELATED"/>
    <property type="match status" value="1"/>
</dbReference>
<evidence type="ECO:0000256" key="3">
    <source>
        <dbReference type="PROSITE-ProRule" id="PRU00284"/>
    </source>
</evidence>
<evidence type="ECO:0000256" key="4">
    <source>
        <dbReference type="SAM" id="MobiDB-lite"/>
    </source>
</evidence>
<dbReference type="InterPro" id="IPR004089">
    <property type="entry name" value="MCPsignal_dom"/>
</dbReference>
<feature type="region of interest" description="Disordered" evidence="4">
    <location>
        <begin position="554"/>
        <end position="606"/>
    </location>
</feature>
<feature type="domain" description="HAMP" evidence="8">
    <location>
        <begin position="251"/>
        <end position="303"/>
    </location>
</feature>
<accession>A0ABU5EZL7</accession>
<dbReference type="PROSITE" id="PS50111">
    <property type="entry name" value="CHEMOTAXIS_TRANSDUC_2"/>
    <property type="match status" value="1"/>
</dbReference>
<dbReference type="Gene3D" id="1.10.287.950">
    <property type="entry name" value="Methyl-accepting chemotaxis protein"/>
    <property type="match status" value="1"/>
</dbReference>
<evidence type="ECO:0000259" key="7">
    <source>
        <dbReference type="PROSITE" id="PS50192"/>
    </source>
</evidence>
<dbReference type="NCBIfam" id="TIGR00229">
    <property type="entry name" value="sensory_box"/>
    <property type="match status" value="1"/>
</dbReference>
<dbReference type="InterPro" id="IPR000014">
    <property type="entry name" value="PAS"/>
</dbReference>
<dbReference type="RefSeq" id="WP_320687283.1">
    <property type="nucleotide sequence ID" value="NZ_JAXBLV010000183.1"/>
</dbReference>
<dbReference type="Gene3D" id="3.30.450.20">
    <property type="entry name" value="PAS domain"/>
    <property type="match status" value="2"/>
</dbReference>
<name>A0ABU5EZL7_9BACT</name>
<dbReference type="SMART" id="SM00304">
    <property type="entry name" value="HAMP"/>
    <property type="match status" value="1"/>
</dbReference>
<dbReference type="Pfam" id="PF00672">
    <property type="entry name" value="HAMP"/>
    <property type="match status" value="1"/>
</dbReference>
<dbReference type="InterPro" id="IPR000700">
    <property type="entry name" value="PAS-assoc_C"/>
</dbReference>
<evidence type="ECO:0000259" key="5">
    <source>
        <dbReference type="PROSITE" id="PS50111"/>
    </source>
</evidence>
<dbReference type="CDD" id="cd06225">
    <property type="entry name" value="HAMP"/>
    <property type="match status" value="1"/>
</dbReference>
<dbReference type="PROSITE" id="PS50113">
    <property type="entry name" value="PAC"/>
    <property type="match status" value="1"/>
</dbReference>
<dbReference type="Pfam" id="PF00015">
    <property type="entry name" value="MCPsignal"/>
    <property type="match status" value="1"/>
</dbReference>
<dbReference type="Pfam" id="PF08447">
    <property type="entry name" value="PAS_3"/>
    <property type="match status" value="1"/>
</dbReference>
<dbReference type="InterPro" id="IPR051310">
    <property type="entry name" value="MCP_chemotaxis"/>
</dbReference>
<dbReference type="SMART" id="SM00283">
    <property type="entry name" value="MA"/>
    <property type="match status" value="1"/>
</dbReference>